<protein>
    <submittedName>
        <fullName evidence="3">Putative bacteriocin transport accessory protein</fullName>
    </submittedName>
</protein>
<feature type="compositionally biased region" description="Basic and acidic residues" evidence="1">
    <location>
        <begin position="310"/>
        <end position="320"/>
    </location>
</feature>
<proteinExistence type="predicted"/>
<reference evidence="3 4" key="1">
    <citation type="submission" date="2013-06" db="EMBL/GenBank/DDBJ databases">
        <authorList>
            <person name="Weinstock G."/>
            <person name="Sodergren E."/>
            <person name="Lobos E.A."/>
            <person name="Fulton L."/>
            <person name="Fulton R."/>
            <person name="Courtney L."/>
            <person name="Fronick C."/>
            <person name="O'Laughlin M."/>
            <person name="Godfrey J."/>
            <person name="Wilson R.M."/>
            <person name="Miner T."/>
            <person name="Farmer C."/>
            <person name="Delehaunty K."/>
            <person name="Cordes M."/>
            <person name="Minx P."/>
            <person name="Tomlinson C."/>
            <person name="Chen J."/>
            <person name="Wollam A."/>
            <person name="Pepin K.H."/>
            <person name="Bhonagiri V."/>
            <person name="Zhang X."/>
            <person name="Warren W."/>
            <person name="Mitreva M."/>
            <person name="Mardis E.R."/>
            <person name="Wilson R.K."/>
        </authorList>
    </citation>
    <scope>NUCLEOTIDE SEQUENCE [LARGE SCALE GENOMIC DNA]</scope>
    <source>
        <strain evidence="3 4">W1703</strain>
    </source>
</reference>
<feature type="compositionally biased region" description="Polar residues" evidence="1">
    <location>
        <begin position="80"/>
        <end position="100"/>
    </location>
</feature>
<dbReference type="CDD" id="cd02947">
    <property type="entry name" value="TRX_family"/>
    <property type="match status" value="1"/>
</dbReference>
<dbReference type="EMBL" id="AWVA01000086">
    <property type="protein sequence ID" value="ERJ74787.1"/>
    <property type="molecule type" value="Genomic_DNA"/>
</dbReference>
<feature type="compositionally biased region" description="Polar residues" evidence="1">
    <location>
        <begin position="256"/>
        <end position="309"/>
    </location>
</feature>
<organism evidence="3 4">
    <name type="scientific">Streptococcus sobrinus W1703</name>
    <dbReference type="NCBI Taxonomy" id="1227275"/>
    <lineage>
        <taxon>Bacteria</taxon>
        <taxon>Bacillati</taxon>
        <taxon>Bacillota</taxon>
        <taxon>Bacilli</taxon>
        <taxon>Lactobacillales</taxon>
        <taxon>Streptococcaceae</taxon>
        <taxon>Streptococcus</taxon>
    </lineage>
</organism>
<feature type="compositionally biased region" description="Polar residues" evidence="1">
    <location>
        <begin position="42"/>
        <end position="56"/>
    </location>
</feature>
<evidence type="ECO:0000313" key="3">
    <source>
        <dbReference type="EMBL" id="ERJ74787.1"/>
    </source>
</evidence>
<evidence type="ECO:0000256" key="2">
    <source>
        <dbReference type="SAM" id="SignalP"/>
    </source>
</evidence>
<comment type="caution">
    <text evidence="3">The sequence shown here is derived from an EMBL/GenBank/DDBJ whole genome shotgun (WGS) entry which is preliminary data.</text>
</comment>
<accession>U2J405</accession>
<name>U2J405_9STRE</name>
<dbReference type="RefSeq" id="WP_021673779.1">
    <property type="nucleotide sequence ID" value="NZ_KI259704.1"/>
</dbReference>
<feature type="chain" id="PRO_5004628215" evidence="2">
    <location>
        <begin position="25"/>
        <end position="355"/>
    </location>
</feature>
<dbReference type="SUPFAM" id="SSF52833">
    <property type="entry name" value="Thioredoxin-like"/>
    <property type="match status" value="1"/>
</dbReference>
<dbReference type="OrthoDB" id="32134at2"/>
<dbReference type="Proteomes" id="UP000016617">
    <property type="component" value="Unassembled WGS sequence"/>
</dbReference>
<feature type="region of interest" description="Disordered" evidence="1">
    <location>
        <begin position="29"/>
        <end position="134"/>
    </location>
</feature>
<feature type="compositionally biased region" description="Low complexity" evidence="1">
    <location>
        <begin position="57"/>
        <end position="79"/>
    </location>
</feature>
<dbReference type="PATRIC" id="fig|1227275.3.peg.1265"/>
<dbReference type="Pfam" id="PF20207">
    <property type="entry name" value="DUF6568"/>
    <property type="match status" value="1"/>
</dbReference>
<dbReference type="AlphaFoldDB" id="U2J405"/>
<keyword evidence="2" id="KW-0732">Signal</keyword>
<dbReference type="InterPro" id="IPR046698">
    <property type="entry name" value="PedC-like"/>
</dbReference>
<evidence type="ECO:0000313" key="4">
    <source>
        <dbReference type="Proteomes" id="UP000016617"/>
    </source>
</evidence>
<dbReference type="HOGENOM" id="CLU_816166_0_0_9"/>
<evidence type="ECO:0000256" key="1">
    <source>
        <dbReference type="SAM" id="MobiDB-lite"/>
    </source>
</evidence>
<dbReference type="InterPro" id="IPR036249">
    <property type="entry name" value="Thioredoxin-like_sf"/>
</dbReference>
<feature type="signal peptide" evidence="2">
    <location>
        <begin position="1"/>
        <end position="24"/>
    </location>
</feature>
<sequence length="355" mass="38280">MNRYKSFLLFSATALLLVGGAVSADEVSQISTQEQPAAVVSQADSQANQPAVTNQEGSQTESNQTGQSQTTSEGSSQTQDYNVNQEGATDSNNQESSNQATEEVANQNQQTTETETETPSVTESNSQEGRDNPDISTEEYEANVADLQQVTMADVYHMFDDQDDSYTLYLGRPTCIYCRKFSPVIKDFNTLSAGQVYYYNTDSADFSTVAKEFLRTKIGAFGTPTVLHLEKGQIVSGQLGSGGTAQELYDKVFKSENTTTSPSEGTATNQGSQAASGNTAEQATKTEANQATEQPSTATKDTNDQSQTKAEVKSESEKLDTKTLTKVINKVVSLIGRLLVKFGVQTASHSKRCSI</sequence>
<feature type="region of interest" description="Disordered" evidence="1">
    <location>
        <begin position="256"/>
        <end position="320"/>
    </location>
</feature>
<gene>
    <name evidence="3" type="ORF">HMPREF1557_01419</name>
</gene>
<dbReference type="Gene3D" id="3.40.30.10">
    <property type="entry name" value="Glutaredoxin"/>
    <property type="match status" value="1"/>
</dbReference>
<feature type="compositionally biased region" description="Low complexity" evidence="1">
    <location>
        <begin position="101"/>
        <end position="126"/>
    </location>
</feature>